<reference evidence="1" key="3">
    <citation type="submission" date="2024-09" db="EMBL/GenBank/DDBJ databases">
        <authorList>
            <person name="Sun Q."/>
        </authorList>
    </citation>
    <scope>NUCLEOTIDE SEQUENCE</scope>
    <source>
        <strain evidence="1">FCH23</strain>
    </source>
</reference>
<gene>
    <name evidence="1" type="ORF">ACFQE1_17045</name>
    <name evidence="2" type="ORF">ACFQE1_18335</name>
</gene>
<proteinExistence type="predicted"/>
<dbReference type="EMBL" id="JBHSWU010001006">
    <property type="protein sequence ID" value="MFC6726285.1"/>
    <property type="molecule type" value="Genomic_DNA"/>
</dbReference>
<dbReference type="EMBL" id="JBHSWU010000852">
    <property type="protein sequence ID" value="MFC6726039.1"/>
    <property type="molecule type" value="Genomic_DNA"/>
</dbReference>
<protein>
    <submittedName>
        <fullName evidence="1">Superoxide dismutase</fullName>
    </submittedName>
</protein>
<evidence type="ECO:0000313" key="1">
    <source>
        <dbReference type="EMBL" id="MFC6726039.1"/>
    </source>
</evidence>
<sequence length="25" mass="2979">VSAFFDVVDWDEPSDRYDQAVELFE</sequence>
<dbReference type="AlphaFoldDB" id="A0ABD5S2Y7"/>
<keyword evidence="3" id="KW-1185">Reference proteome</keyword>
<dbReference type="Proteomes" id="UP001596328">
    <property type="component" value="Unassembled WGS sequence"/>
</dbReference>
<reference evidence="3" key="2">
    <citation type="journal article" date="2019" name="Int. J. Syst. Evol. Microbiol.">
        <title>The Global Catalogue of Microorganisms (GCM) 10K type strain sequencing project: providing services to taxonomists for standard genome sequencing and annotation.</title>
        <authorList>
            <consortium name="The Broad Institute Genomics Platform"/>
            <consortium name="The Broad Institute Genome Sequencing Center for Infectious Disease"/>
            <person name="Wu L."/>
            <person name="Ma J."/>
        </authorList>
    </citation>
    <scope>NUCLEOTIDE SEQUENCE [LARGE SCALE GENOMIC DNA]</scope>
    <source>
        <strain evidence="3">NBRC 111368</strain>
    </source>
</reference>
<accession>A0ABD5S2Y7</accession>
<name>A0ABD5S2Y7_9EURY</name>
<evidence type="ECO:0000313" key="2">
    <source>
        <dbReference type="EMBL" id="MFC6726285.1"/>
    </source>
</evidence>
<feature type="non-terminal residue" evidence="1">
    <location>
        <position position="1"/>
    </location>
</feature>
<comment type="caution">
    <text evidence="1">The sequence shown here is derived from an EMBL/GenBank/DDBJ whole genome shotgun (WGS) entry which is preliminary data.</text>
</comment>
<reference evidence="1" key="1">
    <citation type="journal article" date="2014" name="Int. J. Syst. Evol. Microbiol.">
        <title>Complete genome sequence of Corynebacterium casei LMG S-19264T (=DSM 44701T), isolated from a smear-ripened cheese.</title>
        <authorList>
            <consortium name="US DOE Joint Genome Institute (JGI-PGF)"/>
            <person name="Walter F."/>
            <person name="Albersmeier A."/>
            <person name="Kalinowski J."/>
            <person name="Ruckert C."/>
        </authorList>
    </citation>
    <scope>NUCLEOTIDE SEQUENCE [LARGE SCALE GENOMIC DNA]</scope>
    <source>
        <strain evidence="1">FCH23</strain>
    </source>
</reference>
<evidence type="ECO:0000313" key="3">
    <source>
        <dbReference type="Proteomes" id="UP001596328"/>
    </source>
</evidence>
<organism evidence="1 3">
    <name type="scientific">Halobium palmae</name>
    <dbReference type="NCBI Taxonomy" id="1776492"/>
    <lineage>
        <taxon>Archaea</taxon>
        <taxon>Methanobacteriati</taxon>
        <taxon>Methanobacteriota</taxon>
        <taxon>Stenosarchaea group</taxon>
        <taxon>Halobacteria</taxon>
        <taxon>Halobacteriales</taxon>
        <taxon>Haloferacaceae</taxon>
        <taxon>Halobium</taxon>
    </lineage>
</organism>